<feature type="compositionally biased region" description="Basic and acidic residues" evidence="1">
    <location>
        <begin position="69"/>
        <end position="80"/>
    </location>
</feature>
<comment type="caution">
    <text evidence="2">The sequence shown here is derived from an EMBL/GenBank/DDBJ whole genome shotgun (WGS) entry which is preliminary data.</text>
</comment>
<dbReference type="Proteomes" id="UP001605036">
    <property type="component" value="Unassembled WGS sequence"/>
</dbReference>
<name>A0ABD1Z1S7_9MARC</name>
<organism evidence="2 3">
    <name type="scientific">Riccia fluitans</name>
    <dbReference type="NCBI Taxonomy" id="41844"/>
    <lineage>
        <taxon>Eukaryota</taxon>
        <taxon>Viridiplantae</taxon>
        <taxon>Streptophyta</taxon>
        <taxon>Embryophyta</taxon>
        <taxon>Marchantiophyta</taxon>
        <taxon>Marchantiopsida</taxon>
        <taxon>Marchantiidae</taxon>
        <taxon>Marchantiales</taxon>
        <taxon>Ricciaceae</taxon>
        <taxon>Riccia</taxon>
    </lineage>
</organism>
<evidence type="ECO:0000256" key="1">
    <source>
        <dbReference type="SAM" id="MobiDB-lite"/>
    </source>
</evidence>
<evidence type="ECO:0000313" key="2">
    <source>
        <dbReference type="EMBL" id="KAL2641581.1"/>
    </source>
</evidence>
<reference evidence="2 3" key="1">
    <citation type="submission" date="2024-09" db="EMBL/GenBank/DDBJ databases">
        <title>Chromosome-scale assembly of Riccia fluitans.</title>
        <authorList>
            <person name="Paukszto L."/>
            <person name="Sawicki J."/>
            <person name="Karawczyk K."/>
            <person name="Piernik-Szablinska J."/>
            <person name="Szczecinska M."/>
            <person name="Mazdziarz M."/>
        </authorList>
    </citation>
    <scope>NUCLEOTIDE SEQUENCE [LARGE SCALE GENOMIC DNA]</scope>
    <source>
        <strain evidence="2">Rf_01</strain>
        <tissue evidence="2">Aerial parts of the thallus</tissue>
    </source>
</reference>
<gene>
    <name evidence="2" type="ORF">R1flu_009168</name>
</gene>
<feature type="region of interest" description="Disordered" evidence="1">
    <location>
        <begin position="69"/>
        <end position="108"/>
    </location>
</feature>
<dbReference type="AlphaFoldDB" id="A0ABD1Z1S7"/>
<protein>
    <submittedName>
        <fullName evidence="2">Uncharacterized protein</fullName>
    </submittedName>
</protein>
<accession>A0ABD1Z1S7</accession>
<dbReference type="EMBL" id="JBHFFA010000002">
    <property type="protein sequence ID" value="KAL2641581.1"/>
    <property type="molecule type" value="Genomic_DNA"/>
</dbReference>
<sequence length="108" mass="12428">MGMLRNFKKILFPTKHFVSKDKLRMSGFEDKECEVIRLDQAWERRGEVGIQDAPTKKRKPLSREVKFEIEVPKGSKDEAKGALTEKLPTEEPSADTKTEELQDNADSY</sequence>
<evidence type="ECO:0000313" key="3">
    <source>
        <dbReference type="Proteomes" id="UP001605036"/>
    </source>
</evidence>
<keyword evidence="3" id="KW-1185">Reference proteome</keyword>
<proteinExistence type="predicted"/>